<keyword evidence="2" id="KW-1185">Reference proteome</keyword>
<evidence type="ECO:0000313" key="1">
    <source>
        <dbReference type="EMBL" id="KAJ2789299.1"/>
    </source>
</evidence>
<reference evidence="1" key="1">
    <citation type="submission" date="2022-07" db="EMBL/GenBank/DDBJ databases">
        <title>Phylogenomic reconstructions and comparative analyses of Kickxellomycotina fungi.</title>
        <authorList>
            <person name="Reynolds N.K."/>
            <person name="Stajich J.E."/>
            <person name="Barry K."/>
            <person name="Grigoriev I.V."/>
            <person name="Crous P."/>
            <person name="Smith M.E."/>
        </authorList>
    </citation>
    <scope>NUCLEOTIDE SEQUENCE</scope>
    <source>
        <strain evidence="1">BCRC 34191</strain>
    </source>
</reference>
<accession>A0ACC1KFR1</accession>
<proteinExistence type="predicted"/>
<dbReference type="EMBL" id="JANBUK010000616">
    <property type="protein sequence ID" value="KAJ2789299.1"/>
    <property type="molecule type" value="Genomic_DNA"/>
</dbReference>
<dbReference type="Proteomes" id="UP001140066">
    <property type="component" value="Unassembled WGS sequence"/>
</dbReference>
<gene>
    <name evidence="1" type="ORF">GGI18_002485</name>
</gene>
<name>A0ACC1KFR1_9FUNG</name>
<protein>
    <submittedName>
        <fullName evidence="1">Uncharacterized protein</fullName>
    </submittedName>
</protein>
<evidence type="ECO:0000313" key="2">
    <source>
        <dbReference type="Proteomes" id="UP001140066"/>
    </source>
</evidence>
<sequence length="302" mass="33278">MPSARTRRTSKDSDEHLSVASKSPPSSGSYPRSKVAAWFLYAADWITVIAVVATGAVILIPGPLDRQFLVTDPTIQQIAHNDHVAIDRVCVVLTTAAPIVIIMLWMGYRRAKLNELHQAILGLAMSLSLCYLFTSIFKQLGGILSPDFLDLCRLPQADFDQAYRTGASVSFHQCQNKDIQGEMHEFPLFSITISACGMAYLSLFASVQLGLHLHPEVRRRLKAMSPDGRIPRSRPGQTLISFICLLPVGAGMAFPGVETRYHGGGRGWGYAFSIFVGYLFGLWGHVLYCYDLTTGLVLPPYI</sequence>
<organism evidence="1 2">
    <name type="scientific">Coemansia linderi</name>
    <dbReference type="NCBI Taxonomy" id="2663919"/>
    <lineage>
        <taxon>Eukaryota</taxon>
        <taxon>Fungi</taxon>
        <taxon>Fungi incertae sedis</taxon>
        <taxon>Zoopagomycota</taxon>
        <taxon>Kickxellomycotina</taxon>
        <taxon>Kickxellomycetes</taxon>
        <taxon>Kickxellales</taxon>
        <taxon>Kickxellaceae</taxon>
        <taxon>Coemansia</taxon>
    </lineage>
</organism>
<comment type="caution">
    <text evidence="1">The sequence shown here is derived from an EMBL/GenBank/DDBJ whole genome shotgun (WGS) entry which is preliminary data.</text>
</comment>